<dbReference type="HOGENOM" id="CLU_2761772_0_0_1"/>
<dbReference type="PaxDb" id="65489-OBART12G06470.1"/>
<name>A0A0D3HSN3_9ORYZ</name>
<evidence type="ECO:0000313" key="2">
    <source>
        <dbReference type="EnsemblPlants" id="OBART12G06470.1"/>
    </source>
</evidence>
<reference evidence="2" key="1">
    <citation type="journal article" date="2009" name="Rice">
        <title>De Novo Next Generation Sequencing of Plant Genomes.</title>
        <authorList>
            <person name="Rounsley S."/>
            <person name="Marri P.R."/>
            <person name="Yu Y."/>
            <person name="He R."/>
            <person name="Sisneros N."/>
            <person name="Goicoechea J.L."/>
            <person name="Lee S.J."/>
            <person name="Angelova A."/>
            <person name="Kudrna D."/>
            <person name="Luo M."/>
            <person name="Affourtit J."/>
            <person name="Desany B."/>
            <person name="Knight J."/>
            <person name="Niazi F."/>
            <person name="Egholm M."/>
            <person name="Wing R.A."/>
        </authorList>
    </citation>
    <scope>NUCLEOTIDE SEQUENCE [LARGE SCALE GENOMIC DNA]</scope>
    <source>
        <strain evidence="2">cv. IRGC 105608</strain>
    </source>
</reference>
<dbReference type="EnsemblPlants" id="OBART12G06470.1">
    <property type="protein sequence ID" value="OBART12G06470.1"/>
    <property type="gene ID" value="OBART12G06470"/>
</dbReference>
<proteinExistence type="predicted"/>
<reference evidence="2" key="2">
    <citation type="submission" date="2015-03" db="UniProtKB">
        <authorList>
            <consortium name="EnsemblPlants"/>
        </authorList>
    </citation>
    <scope>IDENTIFICATION</scope>
</reference>
<sequence>MEWGGARRGGGKSLSRLSDGQIRRLRPSSGHIVVTAASPTGSTVITVADPASPVDAAVGSSPELAAERQR</sequence>
<evidence type="ECO:0000256" key="1">
    <source>
        <dbReference type="SAM" id="MobiDB-lite"/>
    </source>
</evidence>
<dbReference type="AlphaFoldDB" id="A0A0D3HSN3"/>
<evidence type="ECO:0000313" key="3">
    <source>
        <dbReference type="Proteomes" id="UP000026960"/>
    </source>
</evidence>
<dbReference type="Proteomes" id="UP000026960">
    <property type="component" value="Chromosome 12"/>
</dbReference>
<keyword evidence="3" id="KW-1185">Reference proteome</keyword>
<dbReference type="Gramene" id="OBART12G06470.1">
    <property type="protein sequence ID" value="OBART12G06470.1"/>
    <property type="gene ID" value="OBART12G06470"/>
</dbReference>
<organism evidence="2">
    <name type="scientific">Oryza barthii</name>
    <dbReference type="NCBI Taxonomy" id="65489"/>
    <lineage>
        <taxon>Eukaryota</taxon>
        <taxon>Viridiplantae</taxon>
        <taxon>Streptophyta</taxon>
        <taxon>Embryophyta</taxon>
        <taxon>Tracheophyta</taxon>
        <taxon>Spermatophyta</taxon>
        <taxon>Magnoliopsida</taxon>
        <taxon>Liliopsida</taxon>
        <taxon>Poales</taxon>
        <taxon>Poaceae</taxon>
        <taxon>BOP clade</taxon>
        <taxon>Oryzoideae</taxon>
        <taxon>Oryzeae</taxon>
        <taxon>Oryzinae</taxon>
        <taxon>Oryza</taxon>
    </lineage>
</organism>
<feature type="compositionally biased region" description="Gly residues" evidence="1">
    <location>
        <begin position="1"/>
        <end position="12"/>
    </location>
</feature>
<protein>
    <submittedName>
        <fullName evidence="2">Uncharacterized protein</fullName>
    </submittedName>
</protein>
<accession>A0A0D3HSN3</accession>
<feature type="region of interest" description="Disordered" evidence="1">
    <location>
        <begin position="1"/>
        <end position="23"/>
    </location>
</feature>